<gene>
    <name evidence="4" type="ORF">GCM10009431_26830</name>
</gene>
<dbReference type="InterPro" id="IPR045266">
    <property type="entry name" value="DOH_DOMON"/>
</dbReference>
<protein>
    <recommendedName>
        <fullName evidence="3">DOMON domain-containing protein</fullName>
    </recommendedName>
</protein>
<feature type="chain" id="PRO_5046890219" description="DOMON domain-containing protein" evidence="2">
    <location>
        <begin position="23"/>
        <end position="265"/>
    </location>
</feature>
<sequence length="265" mass="29420">MKKTTLALIAFLSLTTYTFSQSYSTGMMELSTTPGLEYSAQIDVTSDEVTLTLIGPSDRWLGLGFDATSMTSGRDVVIFDGTDLTDRHFGYPGQPNDQPATGFTPTLDERQDWTIMSNNVTSGVRTLVATRDRDTGNVNDYVFTTSASSINLVWARGFESSFVLDYHGFSNRGITMQSFTLSNEEVVATEFSIIPNPAKSRFNISVPRIDGVVKMEVFDVLGKKIYTKELNQLSTTIDISKWNSGVYLVRLATQNNISTKRFVKQ</sequence>
<feature type="domain" description="DOMON" evidence="3">
    <location>
        <begin position="32"/>
        <end position="157"/>
    </location>
</feature>
<name>A0ABN1JX18_9FLAO</name>
<evidence type="ECO:0000259" key="3">
    <source>
        <dbReference type="PROSITE" id="PS50836"/>
    </source>
</evidence>
<evidence type="ECO:0000313" key="5">
    <source>
        <dbReference type="Proteomes" id="UP001500736"/>
    </source>
</evidence>
<dbReference type="NCBIfam" id="TIGR04183">
    <property type="entry name" value="Por_Secre_tail"/>
    <property type="match status" value="1"/>
</dbReference>
<comment type="caution">
    <text evidence="4">The sequence shown here is derived from an EMBL/GenBank/DDBJ whole genome shotgun (WGS) entry which is preliminary data.</text>
</comment>
<feature type="signal peptide" evidence="2">
    <location>
        <begin position="1"/>
        <end position="22"/>
    </location>
</feature>
<dbReference type="RefSeq" id="WP_343799061.1">
    <property type="nucleotide sequence ID" value="NZ_BAAAGF010000004.1"/>
</dbReference>
<dbReference type="InterPro" id="IPR026444">
    <property type="entry name" value="Secre_tail"/>
</dbReference>
<dbReference type="PROSITE" id="PS50836">
    <property type="entry name" value="DOMON"/>
    <property type="match status" value="1"/>
</dbReference>
<evidence type="ECO:0000313" key="4">
    <source>
        <dbReference type="EMBL" id="GAA0748358.1"/>
    </source>
</evidence>
<proteinExistence type="predicted"/>
<organism evidence="4 5">
    <name type="scientific">Gaetbulibacter jejuensis</name>
    <dbReference type="NCBI Taxonomy" id="584607"/>
    <lineage>
        <taxon>Bacteria</taxon>
        <taxon>Pseudomonadati</taxon>
        <taxon>Bacteroidota</taxon>
        <taxon>Flavobacteriia</taxon>
        <taxon>Flavobacteriales</taxon>
        <taxon>Flavobacteriaceae</taxon>
        <taxon>Gaetbulibacter</taxon>
    </lineage>
</organism>
<evidence type="ECO:0000256" key="1">
    <source>
        <dbReference type="ARBA" id="ARBA00022729"/>
    </source>
</evidence>
<dbReference type="EMBL" id="BAAAGF010000004">
    <property type="protein sequence ID" value="GAA0748358.1"/>
    <property type="molecule type" value="Genomic_DNA"/>
</dbReference>
<keyword evidence="1 2" id="KW-0732">Signal</keyword>
<accession>A0ABN1JX18</accession>
<dbReference type="CDD" id="cd09631">
    <property type="entry name" value="DOMON_DOH"/>
    <property type="match status" value="1"/>
</dbReference>
<dbReference type="Proteomes" id="UP001500736">
    <property type="component" value="Unassembled WGS sequence"/>
</dbReference>
<dbReference type="InterPro" id="IPR005018">
    <property type="entry name" value="DOMON_domain"/>
</dbReference>
<keyword evidence="5" id="KW-1185">Reference proteome</keyword>
<evidence type="ECO:0000256" key="2">
    <source>
        <dbReference type="SAM" id="SignalP"/>
    </source>
</evidence>
<dbReference type="Pfam" id="PF18962">
    <property type="entry name" value="Por_Secre_tail"/>
    <property type="match status" value="1"/>
</dbReference>
<reference evidence="4 5" key="1">
    <citation type="journal article" date="2019" name="Int. J. Syst. Evol. Microbiol.">
        <title>The Global Catalogue of Microorganisms (GCM) 10K type strain sequencing project: providing services to taxonomists for standard genome sequencing and annotation.</title>
        <authorList>
            <consortium name="The Broad Institute Genomics Platform"/>
            <consortium name="The Broad Institute Genome Sequencing Center for Infectious Disease"/>
            <person name="Wu L."/>
            <person name="Ma J."/>
        </authorList>
    </citation>
    <scope>NUCLEOTIDE SEQUENCE [LARGE SCALE GENOMIC DNA]</scope>
    <source>
        <strain evidence="4 5">JCM 15976</strain>
    </source>
</reference>